<dbReference type="RefSeq" id="WP_006102110.1">
    <property type="nucleotide sequence ID" value="NZ_DS989852.1"/>
</dbReference>
<dbReference type="InterPro" id="IPR013424">
    <property type="entry name" value="Ice-binding_C"/>
</dbReference>
<organism evidence="3 4">
    <name type="scientific">Coleofasciculus chthonoplastes PCC 7420</name>
    <dbReference type="NCBI Taxonomy" id="118168"/>
    <lineage>
        <taxon>Bacteria</taxon>
        <taxon>Bacillati</taxon>
        <taxon>Cyanobacteriota</taxon>
        <taxon>Cyanophyceae</taxon>
        <taxon>Coleofasciculales</taxon>
        <taxon>Coleofasciculaceae</taxon>
        <taxon>Coleofasciculus</taxon>
    </lineage>
</organism>
<dbReference type="InterPro" id="IPR049671">
    <property type="entry name" value="Choice_anch_W"/>
</dbReference>
<name>B4VTR4_9CYAN</name>
<dbReference type="STRING" id="118168.MC7420_6255"/>
<evidence type="ECO:0000256" key="2">
    <source>
        <dbReference type="SAM" id="SignalP"/>
    </source>
</evidence>
<keyword evidence="1" id="KW-0812">Transmembrane</keyword>
<accession>B4VTR4</accession>
<dbReference type="HOGENOM" id="CLU_1127786_0_0_3"/>
<keyword evidence="1" id="KW-1133">Transmembrane helix</keyword>
<proteinExistence type="predicted"/>
<gene>
    <name evidence="3" type="ORF">MC7420_6255</name>
</gene>
<dbReference type="NCBIfam" id="TIGR02595">
    <property type="entry name" value="PEP_CTERM"/>
    <property type="match status" value="1"/>
</dbReference>
<feature type="signal peptide" evidence="2">
    <location>
        <begin position="1"/>
        <end position="31"/>
    </location>
</feature>
<dbReference type="OrthoDB" id="453317at2"/>
<dbReference type="NCBIfam" id="NF041928">
    <property type="entry name" value="choice_anch_W"/>
    <property type="match status" value="1"/>
</dbReference>
<feature type="transmembrane region" description="Helical" evidence="1">
    <location>
        <begin position="230"/>
        <end position="247"/>
    </location>
</feature>
<keyword evidence="1" id="KW-0472">Membrane</keyword>
<dbReference type="eggNOG" id="ENOG5032S6M">
    <property type="taxonomic scope" value="Bacteria"/>
</dbReference>
<dbReference type="EMBL" id="DS989852">
    <property type="protein sequence ID" value="EDX74777.1"/>
    <property type="molecule type" value="Genomic_DNA"/>
</dbReference>
<evidence type="ECO:0000256" key="1">
    <source>
        <dbReference type="SAM" id="Phobius"/>
    </source>
</evidence>
<keyword evidence="4" id="KW-1185">Reference proteome</keyword>
<dbReference type="Proteomes" id="UP000003835">
    <property type="component" value="Unassembled WGS sequence"/>
</dbReference>
<reference evidence="3 4" key="1">
    <citation type="submission" date="2008-07" db="EMBL/GenBank/DDBJ databases">
        <authorList>
            <person name="Tandeau de Marsac N."/>
            <person name="Ferriera S."/>
            <person name="Johnson J."/>
            <person name="Kravitz S."/>
            <person name="Beeson K."/>
            <person name="Sutton G."/>
            <person name="Rogers Y.-H."/>
            <person name="Friedman R."/>
            <person name="Frazier M."/>
            <person name="Venter J.C."/>
        </authorList>
    </citation>
    <scope>NUCLEOTIDE SEQUENCE [LARGE SCALE GENOMIC DNA]</scope>
    <source>
        <strain evidence="3 4">PCC 7420</strain>
    </source>
</reference>
<keyword evidence="2" id="KW-0732">Signal</keyword>
<dbReference type="AlphaFoldDB" id="B4VTR4"/>
<feature type="chain" id="PRO_5002827641" evidence="2">
    <location>
        <begin position="32"/>
        <end position="252"/>
    </location>
</feature>
<protein>
    <submittedName>
        <fullName evidence="3">PEP-CTERM putative exosortase interaction domain protein</fullName>
    </submittedName>
</protein>
<sequence length="252" mass="26980">MNVIHNKLVATTLAAGASVLGFGMLSQPAAAIDLTFVHEGDTVPEGWTNLNWTVEGRAGAKGKADWEFSTKEDDIHKTVEQLQWNWQNGQEVPWLLNWDGNTVSFTLGGQTIAFYQESPPAKSLDGFYLWTRATTKSGTVDPGTKIFLEVNEVNGIEVDPVSSLATALVGEGNTTITKNYFASDTSITSLSGIANMSWLEGSPNPNLANARSRVGLKIEGFSYASVPEPGAVAGLVAIGMFGVTSVLRRKKA</sequence>
<evidence type="ECO:0000313" key="4">
    <source>
        <dbReference type="Proteomes" id="UP000003835"/>
    </source>
</evidence>
<evidence type="ECO:0000313" key="3">
    <source>
        <dbReference type="EMBL" id="EDX74777.1"/>
    </source>
</evidence>